<organism evidence="2 3">
    <name type="scientific">Pacificimonas pallii</name>
    <dbReference type="NCBI Taxonomy" id="2827236"/>
    <lineage>
        <taxon>Bacteria</taxon>
        <taxon>Pseudomonadati</taxon>
        <taxon>Pseudomonadota</taxon>
        <taxon>Alphaproteobacteria</taxon>
        <taxon>Sphingomonadales</taxon>
        <taxon>Sphingosinicellaceae</taxon>
        <taxon>Pacificimonas</taxon>
    </lineage>
</organism>
<dbReference type="InterPro" id="IPR003795">
    <property type="entry name" value="DUF192"/>
</dbReference>
<sequence length="158" mass="16603">MITAIRAAGAAMVLAVIAPAACAPAEDTSAATTAKVVDVSIETASGPQAYRAEVARTPEEQARGLMFRQDMAQNAGMLFPYDPPRPAAFWMKNTYIPLDIIFIAPDGTIESIHADTLPLTTSSYASRGAVKAVLELNGGEAARIGAKPGDRVVYQPVL</sequence>
<dbReference type="PANTHER" id="PTHR37953">
    <property type="entry name" value="UPF0127 PROTEIN MJ1496"/>
    <property type="match status" value="1"/>
</dbReference>
<evidence type="ECO:0000313" key="2">
    <source>
        <dbReference type="EMBL" id="MBV7257543.1"/>
    </source>
</evidence>
<evidence type="ECO:0000313" key="3">
    <source>
        <dbReference type="Proteomes" id="UP000722336"/>
    </source>
</evidence>
<proteinExistence type="predicted"/>
<feature type="chain" id="PRO_5047527454" evidence="1">
    <location>
        <begin position="26"/>
        <end position="158"/>
    </location>
</feature>
<keyword evidence="3" id="KW-1185">Reference proteome</keyword>
<reference evidence="2 3" key="1">
    <citation type="submission" date="2021-04" db="EMBL/GenBank/DDBJ databases">
        <authorList>
            <person name="Pira H."/>
            <person name="Risdian C."/>
            <person name="Wink J."/>
        </authorList>
    </citation>
    <scope>NUCLEOTIDE SEQUENCE [LARGE SCALE GENOMIC DNA]</scope>
    <source>
        <strain evidence="2 3">WHA3</strain>
    </source>
</reference>
<evidence type="ECO:0000256" key="1">
    <source>
        <dbReference type="SAM" id="SignalP"/>
    </source>
</evidence>
<accession>A0ABS6SGJ0</accession>
<comment type="caution">
    <text evidence="2">The sequence shown here is derived from an EMBL/GenBank/DDBJ whole genome shotgun (WGS) entry which is preliminary data.</text>
</comment>
<dbReference type="Pfam" id="PF02643">
    <property type="entry name" value="DUF192"/>
    <property type="match status" value="1"/>
</dbReference>
<dbReference type="PANTHER" id="PTHR37953:SF1">
    <property type="entry name" value="UPF0127 PROTEIN MJ1496"/>
    <property type="match status" value="1"/>
</dbReference>
<protein>
    <submittedName>
        <fullName evidence="2">DUF192 domain-containing protein</fullName>
    </submittedName>
</protein>
<keyword evidence="1" id="KW-0732">Signal</keyword>
<dbReference type="Proteomes" id="UP000722336">
    <property type="component" value="Unassembled WGS sequence"/>
</dbReference>
<dbReference type="EMBL" id="JAGSPA010000004">
    <property type="protein sequence ID" value="MBV7257543.1"/>
    <property type="molecule type" value="Genomic_DNA"/>
</dbReference>
<feature type="signal peptide" evidence="1">
    <location>
        <begin position="1"/>
        <end position="25"/>
    </location>
</feature>
<gene>
    <name evidence="2" type="ORF">KCG44_12180</name>
</gene>
<dbReference type="RefSeq" id="WP_218446391.1">
    <property type="nucleotide sequence ID" value="NZ_JAGSPA010000004.1"/>
</dbReference>
<name>A0ABS6SGJ0_9SPHN</name>